<keyword evidence="3" id="KW-0540">Nuclease</keyword>
<proteinExistence type="inferred from homology"/>
<dbReference type="STRING" id="34103.SAMN05421778_10251"/>
<dbReference type="GO" id="GO:0004540">
    <property type="term" value="F:RNA nuclease activity"/>
    <property type="evidence" value="ECO:0007669"/>
    <property type="project" value="InterPro"/>
</dbReference>
<dbReference type="InterPro" id="IPR051813">
    <property type="entry name" value="HepT_RNase_toxin"/>
</dbReference>
<dbReference type="PANTHER" id="PTHR34139">
    <property type="entry name" value="UPF0331 PROTEIN MJ0127"/>
    <property type="match status" value="1"/>
</dbReference>
<dbReference type="InterPro" id="IPR008201">
    <property type="entry name" value="HepT-like"/>
</dbReference>
<dbReference type="GO" id="GO:0110001">
    <property type="term" value="C:toxin-antitoxin complex"/>
    <property type="evidence" value="ECO:0007669"/>
    <property type="project" value="InterPro"/>
</dbReference>
<evidence type="ECO:0008006" key="9">
    <source>
        <dbReference type="Google" id="ProtNLM"/>
    </source>
</evidence>
<protein>
    <recommendedName>
        <fullName evidence="9">DUF86 domain-containing protein</fullName>
    </recommendedName>
</protein>
<gene>
    <name evidence="7" type="ORF">X805_25220</name>
</gene>
<dbReference type="InterPro" id="IPR037038">
    <property type="entry name" value="HepT-like_sf"/>
</dbReference>
<evidence type="ECO:0000256" key="3">
    <source>
        <dbReference type="ARBA" id="ARBA00022722"/>
    </source>
</evidence>
<comment type="caution">
    <text evidence="7">The sequence shown here is derived from an EMBL/GenBank/DDBJ whole genome shotgun (WGS) entry which is preliminary data.</text>
</comment>
<keyword evidence="2" id="KW-1277">Toxin-antitoxin system</keyword>
<accession>A0A059KKH6</accession>
<dbReference type="eggNOG" id="COG2361">
    <property type="taxonomic scope" value="Bacteria"/>
</dbReference>
<dbReference type="AlphaFoldDB" id="A0A059KKH6"/>
<keyword evidence="4" id="KW-0547">Nucleotide-binding</keyword>
<evidence type="ECO:0000256" key="5">
    <source>
        <dbReference type="ARBA" id="ARBA00022801"/>
    </source>
</evidence>
<dbReference type="GO" id="GO:0000166">
    <property type="term" value="F:nucleotide binding"/>
    <property type="evidence" value="ECO:0007669"/>
    <property type="project" value="UniProtKB-KW"/>
</dbReference>
<name>A0A059KKH6_9BURK</name>
<keyword evidence="5" id="KW-0378">Hydrolase</keyword>
<dbReference type="Gene3D" id="1.20.120.580">
    <property type="entry name" value="bsu32300-like"/>
    <property type="match status" value="1"/>
</dbReference>
<organism evidence="7 8">
    <name type="scientific">Sphaerotilus natans subsp. natans DSM 6575</name>
    <dbReference type="NCBI Taxonomy" id="1286631"/>
    <lineage>
        <taxon>Bacteria</taxon>
        <taxon>Pseudomonadati</taxon>
        <taxon>Pseudomonadota</taxon>
        <taxon>Betaproteobacteria</taxon>
        <taxon>Burkholderiales</taxon>
        <taxon>Sphaerotilaceae</taxon>
        <taxon>Sphaerotilus</taxon>
    </lineage>
</organism>
<dbReference type="EMBL" id="AZRA01000064">
    <property type="protein sequence ID" value="KDB51880.1"/>
    <property type="molecule type" value="Genomic_DNA"/>
</dbReference>
<dbReference type="PANTHER" id="PTHR34139:SF1">
    <property type="entry name" value="RNASE MJ1380-RELATED"/>
    <property type="match status" value="1"/>
</dbReference>
<comment type="similarity">
    <text evidence="6">Belongs to the HepT RNase toxin family.</text>
</comment>
<evidence type="ECO:0000256" key="4">
    <source>
        <dbReference type="ARBA" id="ARBA00022741"/>
    </source>
</evidence>
<evidence type="ECO:0000256" key="1">
    <source>
        <dbReference type="ARBA" id="ARBA00022553"/>
    </source>
</evidence>
<reference evidence="7 8" key="1">
    <citation type="journal article" date="2014" name="FEMS Microbiol. Ecol.">
        <title>Sphaerotilus natans encrusted with nanoball-shaped Fe(III) oxide minerals formed by nitrate-reducing mixotrophic Fe(II) oxidation.</title>
        <authorList>
            <person name="Park S."/>
            <person name="Kim D.H."/>
            <person name="Lee J.H."/>
            <person name="Hur H.G."/>
        </authorList>
    </citation>
    <scope>NUCLEOTIDE SEQUENCE [LARGE SCALE GENOMIC DNA]</scope>
    <source>
        <strain evidence="7 8">DSM 6575</strain>
    </source>
</reference>
<dbReference type="Proteomes" id="UP000026714">
    <property type="component" value="Unassembled WGS sequence"/>
</dbReference>
<dbReference type="Pfam" id="PF01934">
    <property type="entry name" value="HepT-like"/>
    <property type="match status" value="1"/>
</dbReference>
<evidence type="ECO:0000313" key="7">
    <source>
        <dbReference type="EMBL" id="KDB51880.1"/>
    </source>
</evidence>
<dbReference type="PATRIC" id="fig|1286631.3.peg.2469"/>
<sequence>MAPEAATYLWDALKAARLAMQFVQGRSFDDYGGDAMLRSAVERQLEIVGEALNQLRKLDPETAGTFPELAQAVGLRNILIHGYASVNDRLVWDVASGHLPRLALRLEQRLANTPP</sequence>
<dbReference type="RefSeq" id="WP_037482504.1">
    <property type="nucleotide sequence ID" value="NZ_AZRA01000064.1"/>
</dbReference>
<evidence type="ECO:0000313" key="8">
    <source>
        <dbReference type="Proteomes" id="UP000026714"/>
    </source>
</evidence>
<keyword evidence="1" id="KW-0597">Phosphoprotein</keyword>
<evidence type="ECO:0000256" key="2">
    <source>
        <dbReference type="ARBA" id="ARBA00022649"/>
    </source>
</evidence>
<dbReference type="GO" id="GO:0016787">
    <property type="term" value="F:hydrolase activity"/>
    <property type="evidence" value="ECO:0007669"/>
    <property type="project" value="UniProtKB-KW"/>
</dbReference>
<evidence type="ECO:0000256" key="6">
    <source>
        <dbReference type="ARBA" id="ARBA00024207"/>
    </source>
</evidence>
<keyword evidence="8" id="KW-1185">Reference proteome</keyword>